<dbReference type="Proteomes" id="UP001310594">
    <property type="component" value="Unassembled WGS sequence"/>
</dbReference>
<feature type="transmembrane region" description="Helical" evidence="2">
    <location>
        <begin position="206"/>
        <end position="229"/>
    </location>
</feature>
<name>A0AAN8A659_9PEZI</name>
<proteinExistence type="predicted"/>
<dbReference type="InterPro" id="IPR049326">
    <property type="entry name" value="Rhodopsin_dom_fungi"/>
</dbReference>
<evidence type="ECO:0000256" key="2">
    <source>
        <dbReference type="SAM" id="Phobius"/>
    </source>
</evidence>
<feature type="compositionally biased region" description="Low complexity" evidence="1">
    <location>
        <begin position="292"/>
        <end position="309"/>
    </location>
</feature>
<dbReference type="Pfam" id="PF20684">
    <property type="entry name" value="Fung_rhodopsin"/>
    <property type="match status" value="1"/>
</dbReference>
<evidence type="ECO:0000313" key="5">
    <source>
        <dbReference type="Proteomes" id="UP001310594"/>
    </source>
</evidence>
<reference evidence="4" key="1">
    <citation type="submission" date="2023-08" db="EMBL/GenBank/DDBJ databases">
        <title>Black Yeasts Isolated from many extreme environments.</title>
        <authorList>
            <person name="Coleine C."/>
            <person name="Stajich J.E."/>
            <person name="Selbmann L."/>
        </authorList>
    </citation>
    <scope>NUCLEOTIDE SEQUENCE</scope>
    <source>
        <strain evidence="4">CCFEE 5810</strain>
    </source>
</reference>
<evidence type="ECO:0000256" key="1">
    <source>
        <dbReference type="SAM" id="MobiDB-lite"/>
    </source>
</evidence>
<keyword evidence="2" id="KW-1133">Transmembrane helix</keyword>
<dbReference type="EMBL" id="JAVRQU010000001">
    <property type="protein sequence ID" value="KAK5708329.1"/>
    <property type="molecule type" value="Genomic_DNA"/>
</dbReference>
<feature type="region of interest" description="Disordered" evidence="1">
    <location>
        <begin position="379"/>
        <end position="401"/>
    </location>
</feature>
<keyword evidence="2" id="KW-0812">Transmembrane</keyword>
<accession>A0AAN8A659</accession>
<sequence>MPSNALPPLFQHTSDDQGAPIVVLGYIGASITVLVSIIRLSLTLAKKQPIRSDDYFFYAAALLALITSILVERSVDEGLGRHANTLTMGQLNAYVRFNYAANLLSAFAQAAAKISVAFLFERIAPRQDKRGIAILLGAIGFWTLFAVFGTAFSCSGQVHWGARCGAGGYLAFPILVIDMGTDVMLSFWMIPRIWKLQADIEHRIVPILLMSSRFLVVIAEAALIGYLGHLRAFGTVYADATWYGATPRTIYICVVHLSVITATIPRINSFISDMQTKKVGLAFTRRDYENYKSGSKSGSNNASGNGSKNWSRSRSPANVLQGLQDSFRPDQQTRRTNKISVRDGSSDATDVIEMDDRNEMETSSQSSLKANAVYQKTEFRWEEEYTGSSASRPPWQRKDTT</sequence>
<feature type="transmembrane region" description="Helical" evidence="2">
    <location>
        <begin position="172"/>
        <end position="194"/>
    </location>
</feature>
<gene>
    <name evidence="4" type="ORF">LTR97_000869</name>
</gene>
<feature type="transmembrane region" description="Helical" evidence="2">
    <location>
        <begin position="99"/>
        <end position="120"/>
    </location>
</feature>
<feature type="domain" description="Rhodopsin" evidence="3">
    <location>
        <begin position="39"/>
        <end position="271"/>
    </location>
</feature>
<feature type="region of interest" description="Disordered" evidence="1">
    <location>
        <begin position="291"/>
        <end position="349"/>
    </location>
</feature>
<feature type="compositionally biased region" description="Polar residues" evidence="1">
    <location>
        <begin position="310"/>
        <end position="324"/>
    </location>
</feature>
<protein>
    <recommendedName>
        <fullName evidence="3">Rhodopsin domain-containing protein</fullName>
    </recommendedName>
</protein>
<comment type="caution">
    <text evidence="4">The sequence shown here is derived from an EMBL/GenBank/DDBJ whole genome shotgun (WGS) entry which is preliminary data.</text>
</comment>
<dbReference type="PANTHER" id="PTHR38794:SF3">
    <property type="entry name" value="INTEGRAL MEMBRANE PROTEIN"/>
    <property type="match status" value="1"/>
</dbReference>
<dbReference type="PANTHER" id="PTHR38794">
    <property type="entry name" value="INTEGRAL MEMBRANE PROTEIN"/>
    <property type="match status" value="1"/>
</dbReference>
<keyword evidence="2" id="KW-0472">Membrane</keyword>
<feature type="transmembrane region" description="Helical" evidence="2">
    <location>
        <begin position="54"/>
        <end position="71"/>
    </location>
</feature>
<feature type="transmembrane region" description="Helical" evidence="2">
    <location>
        <begin position="20"/>
        <end position="42"/>
    </location>
</feature>
<evidence type="ECO:0000313" key="4">
    <source>
        <dbReference type="EMBL" id="KAK5708329.1"/>
    </source>
</evidence>
<feature type="transmembrane region" description="Helical" evidence="2">
    <location>
        <begin position="132"/>
        <end position="152"/>
    </location>
</feature>
<organism evidence="4 5">
    <name type="scientific">Elasticomyces elasticus</name>
    <dbReference type="NCBI Taxonomy" id="574655"/>
    <lineage>
        <taxon>Eukaryota</taxon>
        <taxon>Fungi</taxon>
        <taxon>Dikarya</taxon>
        <taxon>Ascomycota</taxon>
        <taxon>Pezizomycotina</taxon>
        <taxon>Dothideomycetes</taxon>
        <taxon>Dothideomycetidae</taxon>
        <taxon>Mycosphaerellales</taxon>
        <taxon>Teratosphaeriaceae</taxon>
        <taxon>Elasticomyces</taxon>
    </lineage>
</organism>
<feature type="transmembrane region" description="Helical" evidence="2">
    <location>
        <begin position="249"/>
        <end position="268"/>
    </location>
</feature>
<dbReference type="AlphaFoldDB" id="A0AAN8A659"/>
<evidence type="ECO:0000259" key="3">
    <source>
        <dbReference type="Pfam" id="PF20684"/>
    </source>
</evidence>